<name>A0A1M5PG49_9EURY</name>
<evidence type="ECO:0000256" key="4">
    <source>
        <dbReference type="SAM" id="MobiDB-lite"/>
    </source>
</evidence>
<dbReference type="Pfam" id="PF13519">
    <property type="entry name" value="VWA_2"/>
    <property type="match status" value="1"/>
</dbReference>
<feature type="region of interest" description="Disordered" evidence="4">
    <location>
        <begin position="353"/>
        <end position="557"/>
    </location>
</feature>
<feature type="compositionally biased region" description="Basic and acidic residues" evidence="4">
    <location>
        <begin position="13"/>
        <end position="22"/>
    </location>
</feature>
<dbReference type="InterPro" id="IPR000523">
    <property type="entry name" value="Mg_chelatse_chII-like_cat_dom"/>
</dbReference>
<dbReference type="STRING" id="43928.SAMN05443636_1589"/>
<comment type="similarity">
    <text evidence="1">Belongs to the Mg-chelatase subunits D/I family.</text>
</comment>
<dbReference type="EMBL" id="FQWV01000003">
    <property type="protein sequence ID" value="SHH00735.1"/>
    <property type="molecule type" value="Genomic_DNA"/>
</dbReference>
<evidence type="ECO:0000313" key="7">
    <source>
        <dbReference type="EMBL" id="SHH00735.1"/>
    </source>
</evidence>
<dbReference type="InterPro" id="IPR052989">
    <property type="entry name" value="Mg-chelatase_DI-like"/>
</dbReference>
<dbReference type="AlphaFoldDB" id="A0A1M5PG49"/>
<keyword evidence="2" id="KW-0547">Nucleotide-binding</keyword>
<dbReference type="Gene3D" id="3.40.50.410">
    <property type="entry name" value="von Willebrand factor, type A domain"/>
    <property type="match status" value="1"/>
</dbReference>
<dbReference type="SUPFAM" id="SSF52540">
    <property type="entry name" value="P-loop containing nucleoside triphosphate hydrolases"/>
    <property type="match status" value="1"/>
</dbReference>
<dbReference type="InterPro" id="IPR027417">
    <property type="entry name" value="P-loop_NTPase"/>
</dbReference>
<feature type="domain" description="AAA+ ATPase" evidence="6">
    <location>
        <begin position="42"/>
        <end position="219"/>
    </location>
</feature>
<dbReference type="SUPFAM" id="SSF53300">
    <property type="entry name" value="vWA-like"/>
    <property type="match status" value="1"/>
</dbReference>
<keyword evidence="8" id="KW-1185">Reference proteome</keyword>
<dbReference type="SMART" id="SM00327">
    <property type="entry name" value="VWA"/>
    <property type="match status" value="1"/>
</dbReference>
<dbReference type="Pfam" id="PF17863">
    <property type="entry name" value="AAA_lid_2"/>
    <property type="match status" value="1"/>
</dbReference>
<gene>
    <name evidence="7" type="ORF">SAMN05443636_1589</name>
</gene>
<sequence>MFDSDPSTVDEPPSQRRDASFDDVVGQRELKRALVTVGAHDDLSGLLVRGEKGTGKSTLARALADAVPRRRVVADCPFGCPPGDRTRQCPDCRRRASVPVAERPAPFVTLPLGATREALVGSLSVADALDGDATFEPGLLARANRGVLYVDEVNLLDDHLVDVLLDAAASGVNRVERDGVSRTHPAEFTLIGTMNPEEGDLRPQLRDRFDLAVEVTGLDDPDDRAAVVRRAIGDADEQAATRRSTDADGDDPVFSDPAAAVGGIRDRLDSVRLPSPLVRDIVAVCDDADLDGHRGDIAAARCARALAAGAGRARVTDHDVRTALSWAIPHRLRSDPFDDPPDAADLIDDALDDDQQDGERAGESAEGDDTDGDGETSTDTDAGEGGDPDGGASDTDLPSGAESADDAETGRAPQPANADQDGDGGGDGDSDRSGTGNATGSTSADAGTEPHADGDDGRGDGEGDAGGDRTDSDDDASGATPLTLGGSRVDVGEAGAPDVEAPDASVGGERASGRSDAVAGDSGRGPRVRTERLDSADAEAVDAGASVRAAARRGSDRVESRDLRRSVRAGSAETLVCFVVDASASMRGPMRAAKGVAVELLRESYEHRDAVSLVAVAGEEPDVLLPPTDDVGRAARHLKELPAGDRTPLAAGLDSAAEVCTRAAPEVALAVVVTDGGANAAERPTAAVSAAADRLREAVDRTLVVDAGDEDGVVPTLLDRTGGDRVPLSRLSADRIDHAAGKARSE</sequence>
<evidence type="ECO:0000256" key="2">
    <source>
        <dbReference type="ARBA" id="ARBA00022741"/>
    </source>
</evidence>
<dbReference type="OrthoDB" id="25914at2157"/>
<dbReference type="SMART" id="SM00382">
    <property type="entry name" value="AAA"/>
    <property type="match status" value="1"/>
</dbReference>
<feature type="compositionally biased region" description="Acidic residues" evidence="4">
    <location>
        <begin position="365"/>
        <end position="387"/>
    </location>
</feature>
<protein>
    <submittedName>
        <fullName evidence="7">Protoporphyrin IX magnesium-chelatase</fullName>
    </submittedName>
</protein>
<evidence type="ECO:0000259" key="5">
    <source>
        <dbReference type="SMART" id="SM00327"/>
    </source>
</evidence>
<dbReference type="Pfam" id="PF01078">
    <property type="entry name" value="Mg_chelatase"/>
    <property type="match status" value="1"/>
</dbReference>
<dbReference type="Gene3D" id="1.10.8.80">
    <property type="entry name" value="Magnesium chelatase subunit I, C-Terminal domain"/>
    <property type="match status" value="1"/>
</dbReference>
<dbReference type="Proteomes" id="UP000184357">
    <property type="component" value="Unassembled WGS sequence"/>
</dbReference>
<dbReference type="CDD" id="cd00009">
    <property type="entry name" value="AAA"/>
    <property type="match status" value="1"/>
</dbReference>
<dbReference type="RefSeq" id="WP_073308245.1">
    <property type="nucleotide sequence ID" value="NZ_FQWV01000003.1"/>
</dbReference>
<evidence type="ECO:0000256" key="3">
    <source>
        <dbReference type="ARBA" id="ARBA00022840"/>
    </source>
</evidence>
<proteinExistence type="inferred from homology"/>
<evidence type="ECO:0000256" key="1">
    <source>
        <dbReference type="ARBA" id="ARBA00005799"/>
    </source>
</evidence>
<dbReference type="PANTHER" id="PTHR35023:SF1">
    <property type="entry name" value="MG-PROTOPORPHYRIN IX CHELATASE"/>
    <property type="match status" value="1"/>
</dbReference>
<organism evidence="7 8">
    <name type="scientific">Halobaculum gomorrense</name>
    <dbReference type="NCBI Taxonomy" id="43928"/>
    <lineage>
        <taxon>Archaea</taxon>
        <taxon>Methanobacteriati</taxon>
        <taxon>Methanobacteriota</taxon>
        <taxon>Stenosarchaea group</taxon>
        <taxon>Halobacteria</taxon>
        <taxon>Halobacteriales</taxon>
        <taxon>Haloferacaceae</taxon>
        <taxon>Halobaculum</taxon>
    </lineage>
</organism>
<feature type="region of interest" description="Disordered" evidence="4">
    <location>
        <begin position="1"/>
        <end position="22"/>
    </location>
</feature>
<dbReference type="InterPro" id="IPR041628">
    <property type="entry name" value="ChlI/MoxR_AAA_lid"/>
</dbReference>
<keyword evidence="3" id="KW-0067">ATP-binding</keyword>
<accession>A0A1M5PG49</accession>
<dbReference type="InterPro" id="IPR003593">
    <property type="entry name" value="AAA+_ATPase"/>
</dbReference>
<dbReference type="PANTHER" id="PTHR35023">
    <property type="entry name" value="CHELATASE-RELATED"/>
    <property type="match status" value="1"/>
</dbReference>
<dbReference type="InterPro" id="IPR036465">
    <property type="entry name" value="vWFA_dom_sf"/>
</dbReference>
<evidence type="ECO:0000259" key="6">
    <source>
        <dbReference type="SMART" id="SM00382"/>
    </source>
</evidence>
<feature type="compositionally biased region" description="Polar residues" evidence="4">
    <location>
        <begin position="435"/>
        <end position="445"/>
    </location>
</feature>
<reference evidence="7 8" key="1">
    <citation type="submission" date="2016-11" db="EMBL/GenBank/DDBJ databases">
        <authorList>
            <person name="Jaros S."/>
            <person name="Januszkiewicz K."/>
            <person name="Wedrychowicz H."/>
        </authorList>
    </citation>
    <scope>NUCLEOTIDE SEQUENCE [LARGE SCALE GENOMIC DNA]</scope>
    <source>
        <strain evidence="7 8">DSM 9297</strain>
    </source>
</reference>
<dbReference type="GO" id="GO:0005524">
    <property type="term" value="F:ATP binding"/>
    <property type="evidence" value="ECO:0007669"/>
    <property type="project" value="UniProtKB-KW"/>
</dbReference>
<feature type="compositionally biased region" description="Basic and acidic residues" evidence="4">
    <location>
        <begin position="448"/>
        <end position="470"/>
    </location>
</feature>
<dbReference type="InterPro" id="IPR002035">
    <property type="entry name" value="VWF_A"/>
</dbReference>
<evidence type="ECO:0000313" key="8">
    <source>
        <dbReference type="Proteomes" id="UP000184357"/>
    </source>
</evidence>
<feature type="domain" description="VWFA" evidence="5">
    <location>
        <begin position="573"/>
        <end position="740"/>
    </location>
</feature>
<dbReference type="Gene3D" id="3.40.50.300">
    <property type="entry name" value="P-loop containing nucleotide triphosphate hydrolases"/>
    <property type="match status" value="1"/>
</dbReference>